<dbReference type="InterPro" id="IPR028015">
    <property type="entry name" value="CCDC84-like"/>
</dbReference>
<dbReference type="Proteomes" id="UP000265120">
    <property type="component" value="Chromosome Z"/>
</dbReference>
<dbReference type="PANTHER" id="PTHR31198">
    <property type="entry name" value="COILED-COIL DOMAIN-CONTAINING PROTEIN 84"/>
    <property type="match status" value="1"/>
</dbReference>
<reference evidence="2 3" key="1">
    <citation type="journal article" date="2014" name="Nat. Genet.">
        <title>Whole-genome sequence of a flatfish provides insights into ZW sex chromosome evolution and adaptation to a benthic lifestyle.</title>
        <authorList>
            <person name="Chen S."/>
            <person name="Zhang G."/>
            <person name="Shao C."/>
            <person name="Huang Q."/>
            <person name="Liu G."/>
            <person name="Zhang P."/>
            <person name="Song W."/>
            <person name="An N."/>
            <person name="Chalopin D."/>
            <person name="Volff J.N."/>
            <person name="Hong Y."/>
            <person name="Li Q."/>
            <person name="Sha Z."/>
            <person name="Zhou H."/>
            <person name="Xie M."/>
            <person name="Yu Q."/>
            <person name="Liu Y."/>
            <person name="Xiang H."/>
            <person name="Wang N."/>
            <person name="Wu K."/>
            <person name="Yang C."/>
            <person name="Zhou Q."/>
            <person name="Liao X."/>
            <person name="Yang L."/>
            <person name="Hu Q."/>
            <person name="Zhang J."/>
            <person name="Meng L."/>
            <person name="Jin L."/>
            <person name="Tian Y."/>
            <person name="Lian J."/>
            <person name="Yang J."/>
            <person name="Miao G."/>
            <person name="Liu S."/>
            <person name="Liang Z."/>
            <person name="Yan F."/>
            <person name="Li Y."/>
            <person name="Sun B."/>
            <person name="Zhang H."/>
            <person name="Zhang J."/>
            <person name="Zhu Y."/>
            <person name="Du M."/>
            <person name="Zhao Y."/>
            <person name="Schartl M."/>
            <person name="Tang Q."/>
            <person name="Wang J."/>
        </authorList>
    </citation>
    <scope>NUCLEOTIDE SEQUENCE</scope>
</reference>
<reference evidence="2" key="2">
    <citation type="submission" date="2025-05" db="UniProtKB">
        <authorList>
            <consortium name="Ensembl"/>
        </authorList>
    </citation>
    <scope>IDENTIFICATION</scope>
</reference>
<sequence>MFMFAKTKEKIACFQGTPYQVALPVVCLFETSGLFTCAVCITFKYLYNCTIVSPSFSYDCVRVQIYFRLGSPFAVSMGAHYCAICRQTTFDGKGHIFGKSHQSRLRVVLHKFIEKVKEARRTLKKPQVEKYDSTQHDQKFWCYCCELEVQRHVTDNNMTVLCGGLIEHMATAEHRKNTHKFWWDNKADPKLRDKVIITEEETERFKSEVSNALETFVEVEDNYIEQQAEFIRRQEKHRQDVLQSLLEHESEAELTNGPNGTNVSAEDPVRFQPEGSDQQQTSRFVDSMAGAPGPASGMNLTFIGFQDPSNRGNVHTGAVPPWLQDDDPLEGSSGGTAPPEIGPSLQDFLKQKEREKLKKLPPNRVGANFDHTSQTDANWLPSFGRVWNSGRRWQSRHQYRQEEDHDNRAKRKSDHSAEASKRVKKTRNYDIT</sequence>
<evidence type="ECO:0000313" key="3">
    <source>
        <dbReference type="Proteomes" id="UP000265120"/>
    </source>
</evidence>
<dbReference type="AlphaFoldDB" id="A0A3P8VBA8"/>
<protein>
    <submittedName>
        <fullName evidence="2">Centrosomal AT-AC splicing factor</fullName>
    </submittedName>
</protein>
<evidence type="ECO:0000313" key="2">
    <source>
        <dbReference type="Ensembl" id="ENSCSEP00000011682.1"/>
    </source>
</evidence>
<keyword evidence="3" id="KW-1185">Reference proteome</keyword>
<proteinExistence type="predicted"/>
<dbReference type="Ensembl" id="ENSCSET00000011822.1">
    <property type="protein sequence ID" value="ENSCSEP00000011682.1"/>
    <property type="gene ID" value="ENSCSEG00000007514.1"/>
</dbReference>
<feature type="region of interest" description="Disordered" evidence="1">
    <location>
        <begin position="311"/>
        <end position="344"/>
    </location>
</feature>
<dbReference type="GeneTree" id="ENSGT00390000007799"/>
<dbReference type="PANTHER" id="PTHR31198:SF1">
    <property type="entry name" value="CENTROSOMAL AT-AC SPLICING FACTOR"/>
    <property type="match status" value="1"/>
</dbReference>
<dbReference type="Ensembl" id="ENSCSET00000011809.1">
    <property type="protein sequence ID" value="ENSCSEP00000011669.1"/>
    <property type="gene ID" value="ENSCSEG00000007514.1"/>
</dbReference>
<evidence type="ECO:0000256" key="1">
    <source>
        <dbReference type="SAM" id="MobiDB-lite"/>
    </source>
</evidence>
<accession>A0A3P8VBA8</accession>
<organism evidence="2 3">
    <name type="scientific">Cynoglossus semilaevis</name>
    <name type="common">Tongue sole</name>
    <dbReference type="NCBI Taxonomy" id="244447"/>
    <lineage>
        <taxon>Eukaryota</taxon>
        <taxon>Metazoa</taxon>
        <taxon>Chordata</taxon>
        <taxon>Craniata</taxon>
        <taxon>Vertebrata</taxon>
        <taxon>Euteleostomi</taxon>
        <taxon>Actinopterygii</taxon>
        <taxon>Neopterygii</taxon>
        <taxon>Teleostei</taxon>
        <taxon>Neoteleostei</taxon>
        <taxon>Acanthomorphata</taxon>
        <taxon>Carangaria</taxon>
        <taxon>Pleuronectiformes</taxon>
        <taxon>Pleuronectoidei</taxon>
        <taxon>Cynoglossidae</taxon>
        <taxon>Cynoglossinae</taxon>
        <taxon>Cynoglossus</taxon>
    </lineage>
</organism>
<dbReference type="Pfam" id="PF14968">
    <property type="entry name" value="CCDC84"/>
    <property type="match status" value="1"/>
</dbReference>
<name>A0A3P8VBA8_CYNSE</name>
<feature type="region of interest" description="Disordered" evidence="1">
    <location>
        <begin position="250"/>
        <end position="281"/>
    </location>
</feature>
<dbReference type="OMA" id="MIQDEYT"/>
<feature type="region of interest" description="Disordered" evidence="1">
    <location>
        <begin position="356"/>
        <end position="432"/>
    </location>
</feature>
<dbReference type="STRING" id="244447.ENSCSEP00000011669"/>